<dbReference type="KEGG" id="sste:SAMEA4384403_1664"/>
<evidence type="ECO:0000313" key="3">
    <source>
        <dbReference type="Proteomes" id="UP000242084"/>
    </source>
</evidence>
<feature type="region of interest" description="Disordered" evidence="1">
    <location>
        <begin position="9"/>
        <end position="31"/>
    </location>
</feature>
<dbReference type="Proteomes" id="UP000242084">
    <property type="component" value="Chromosome 1"/>
</dbReference>
<protein>
    <submittedName>
        <fullName evidence="2">Uncharacterized protein</fullName>
    </submittedName>
</protein>
<dbReference type="AlphaFoldDB" id="A0A239ZM67"/>
<reference evidence="2 3" key="1">
    <citation type="submission" date="2017-06" db="EMBL/GenBank/DDBJ databases">
        <authorList>
            <consortium name="Pathogen Informatics"/>
        </authorList>
    </citation>
    <scope>NUCLEOTIDE SEQUENCE [LARGE SCALE GENOMIC DNA]</scope>
    <source>
        <strain evidence="2 3">NCTC13839</strain>
    </source>
</reference>
<feature type="compositionally biased region" description="Polar residues" evidence="1">
    <location>
        <begin position="11"/>
        <end position="20"/>
    </location>
</feature>
<evidence type="ECO:0000256" key="1">
    <source>
        <dbReference type="SAM" id="MobiDB-lite"/>
    </source>
</evidence>
<keyword evidence="3" id="KW-1185">Reference proteome</keyword>
<name>A0A239ZM67_9STAP</name>
<organism evidence="2 3">
    <name type="scientific">Mammaliicoccus stepanovicii</name>
    <dbReference type="NCBI Taxonomy" id="643214"/>
    <lineage>
        <taxon>Bacteria</taxon>
        <taxon>Bacillati</taxon>
        <taxon>Bacillota</taxon>
        <taxon>Bacilli</taxon>
        <taxon>Bacillales</taxon>
        <taxon>Staphylococcaceae</taxon>
        <taxon>Mammaliicoccus</taxon>
    </lineage>
</organism>
<gene>
    <name evidence="2" type="ORF">SAMEA4384403_01664</name>
</gene>
<evidence type="ECO:0000313" key="2">
    <source>
        <dbReference type="EMBL" id="SNV71844.1"/>
    </source>
</evidence>
<feature type="compositionally biased region" description="Basic and acidic residues" evidence="1">
    <location>
        <begin position="21"/>
        <end position="31"/>
    </location>
</feature>
<accession>A0A239ZM67</accession>
<sequence length="31" mass="3559">MLSLFADIKESANTQNSENDVSIKNERDNKF</sequence>
<proteinExistence type="predicted"/>
<dbReference type="EMBL" id="LT906462">
    <property type="protein sequence ID" value="SNV71844.1"/>
    <property type="molecule type" value="Genomic_DNA"/>
</dbReference>